<dbReference type="Pfam" id="PF07845">
    <property type="entry name" value="DUF1636"/>
    <property type="match status" value="1"/>
</dbReference>
<evidence type="ECO:0000313" key="1">
    <source>
        <dbReference type="EMBL" id="MDA5095419.1"/>
    </source>
</evidence>
<comment type="caution">
    <text evidence="1">The sequence shown here is derived from an EMBL/GenBank/DDBJ whole genome shotgun (WGS) entry which is preliminary data.</text>
</comment>
<gene>
    <name evidence="1" type="ORF">O2N63_15125</name>
</gene>
<dbReference type="EMBL" id="JAQIIO010000010">
    <property type="protein sequence ID" value="MDA5095419.1"/>
    <property type="molecule type" value="Genomic_DNA"/>
</dbReference>
<reference evidence="1 2" key="1">
    <citation type="submission" date="2023-01" db="EMBL/GenBank/DDBJ databases">
        <authorList>
            <person name="Yoon J.-W."/>
        </authorList>
    </citation>
    <scope>NUCLEOTIDE SEQUENCE [LARGE SCALE GENOMIC DNA]</scope>
    <source>
        <strain evidence="1 2">KMU-50</strain>
    </source>
</reference>
<proteinExistence type="predicted"/>
<name>A0ABT4W4V5_9RHOB</name>
<dbReference type="InterPro" id="IPR012863">
    <property type="entry name" value="DUF1636"/>
</dbReference>
<evidence type="ECO:0000313" key="2">
    <source>
        <dbReference type="Proteomes" id="UP001528040"/>
    </source>
</evidence>
<sequence>MTSWITVCDTCKTEDWSEARSGGRTDGEVLADLVEEAAEGTELRVRRVSCLMGCDNSCNVSIQAHGKLAYTIGRFDPTEEAAEGIVAYAKGHADSANGTVPYREWPQAVKGHFVTRHHPIPEE</sequence>
<dbReference type="RefSeq" id="WP_271055125.1">
    <property type="nucleotide sequence ID" value="NZ_JAQIIO010000010.1"/>
</dbReference>
<dbReference type="Proteomes" id="UP001528040">
    <property type="component" value="Unassembled WGS sequence"/>
</dbReference>
<accession>A0ABT4W4V5</accession>
<organism evidence="1 2">
    <name type="scientific">Aliiroseovarius salicola</name>
    <dbReference type="NCBI Taxonomy" id="3009082"/>
    <lineage>
        <taxon>Bacteria</taxon>
        <taxon>Pseudomonadati</taxon>
        <taxon>Pseudomonadota</taxon>
        <taxon>Alphaproteobacteria</taxon>
        <taxon>Rhodobacterales</taxon>
        <taxon>Paracoccaceae</taxon>
        <taxon>Aliiroseovarius</taxon>
    </lineage>
</organism>
<keyword evidence="2" id="KW-1185">Reference proteome</keyword>
<protein>
    <submittedName>
        <fullName evidence="1">DUF1636 domain-containing protein</fullName>
    </submittedName>
</protein>